<dbReference type="EMBL" id="CP002930">
    <property type="protein sequence ID" value="AFY01096.1"/>
    <property type="molecule type" value="Genomic_DNA"/>
</dbReference>
<accession>K7YMR0</accession>
<dbReference type="SUPFAM" id="SSF53474">
    <property type="entry name" value="alpha/beta-Hydrolases"/>
    <property type="match status" value="1"/>
</dbReference>
<dbReference type="PATRIC" id="fig|1069642.3.peg.1379"/>
<feature type="domain" description="AB hydrolase-1" evidence="1">
    <location>
        <begin position="45"/>
        <end position="259"/>
    </location>
</feature>
<dbReference type="RefSeq" id="WP_015090557.1">
    <property type="nucleotide sequence ID" value="NC_019567.1"/>
</dbReference>
<evidence type="ECO:0000259" key="1">
    <source>
        <dbReference type="Pfam" id="PF12697"/>
    </source>
</evidence>
<protein>
    <submittedName>
        <fullName evidence="2">Putative lysophospholipase</fullName>
    </submittedName>
</protein>
<dbReference type="InterPro" id="IPR050228">
    <property type="entry name" value="Carboxylesterase_BioH"/>
</dbReference>
<dbReference type="OrthoDB" id="9808398at2"/>
<dbReference type="InterPro" id="IPR029058">
    <property type="entry name" value="AB_hydrolase_fold"/>
</dbReference>
<proteinExistence type="predicted"/>
<sequence>MTGKILDLKSFKIPLGKLSPLETFRTRQGDVLSYRVYPAWSDNLIVLYHGVGSDSRYMCVLASAMAQAGLGTVVTPDLRGHGASLNAADPQSQHQFEIDLEELVIHIKMTRAVSRIVLAGHSLGGGFVLRVAVSDIRKQFAKFLAISPYLPPSLNVFREDFGGWISPDGNGGFKVNMPAEFISGQEKLTYSAAYLAAVTPSENIMADLQKMQPPVQVVVADQDELIIPQRHVDLFTEAGANIRRVEGLNHLTIVSKPDVWLSQISL</sequence>
<dbReference type="Gene3D" id="3.40.50.1820">
    <property type="entry name" value="alpha/beta hydrolase"/>
    <property type="match status" value="1"/>
</dbReference>
<evidence type="ECO:0000313" key="3">
    <source>
        <dbReference type="Proteomes" id="UP000010074"/>
    </source>
</evidence>
<gene>
    <name evidence="2" type="ORF">Bdt_1398</name>
</gene>
<reference evidence="2 3" key="1">
    <citation type="journal article" date="2012" name="BMC Genomics">
        <title>Genome analysis of a simultaneously predatory and prey-independent, novel Bdellovibrio bacteriovorus from the River Tiber, supports in silico predictions of both ancient and recent lateral gene transfer from diverse bacteria.</title>
        <authorList>
            <person name="Hobley L."/>
            <person name="Lerner T.R."/>
            <person name="Williams L.E."/>
            <person name="Lambert C."/>
            <person name="Till R."/>
            <person name="Milner D.S."/>
            <person name="Basford S.M."/>
            <person name="Capeness M.J."/>
            <person name="Fenton A.K."/>
            <person name="Atterbury R.J."/>
            <person name="Harris M.A."/>
            <person name="Sockett R.E."/>
        </authorList>
    </citation>
    <scope>NUCLEOTIDE SEQUENCE [LARGE SCALE GENOMIC DNA]</scope>
    <source>
        <strain evidence="2 3">Tiberius</strain>
    </source>
</reference>
<dbReference type="InterPro" id="IPR000073">
    <property type="entry name" value="AB_hydrolase_1"/>
</dbReference>
<name>K7YMR0_BDEBC</name>
<dbReference type="Proteomes" id="UP000010074">
    <property type="component" value="Chromosome"/>
</dbReference>
<dbReference type="PANTHER" id="PTHR43194">
    <property type="entry name" value="HYDROLASE ALPHA/BETA FOLD FAMILY"/>
    <property type="match status" value="1"/>
</dbReference>
<dbReference type="KEGG" id="bbat:Bdt_1398"/>
<dbReference type="Pfam" id="PF12697">
    <property type="entry name" value="Abhydrolase_6"/>
    <property type="match status" value="1"/>
</dbReference>
<evidence type="ECO:0000313" key="2">
    <source>
        <dbReference type="EMBL" id="AFY01096.1"/>
    </source>
</evidence>
<dbReference type="HOGENOM" id="CLU_068615_0_0_7"/>
<dbReference type="PANTHER" id="PTHR43194:SF2">
    <property type="entry name" value="PEROXISOMAL MEMBRANE PROTEIN LPX1"/>
    <property type="match status" value="1"/>
</dbReference>
<dbReference type="STRING" id="1069642.Bdt_1398"/>
<organism evidence="2 3">
    <name type="scientific">Bdellovibrio bacteriovorus str. Tiberius</name>
    <dbReference type="NCBI Taxonomy" id="1069642"/>
    <lineage>
        <taxon>Bacteria</taxon>
        <taxon>Pseudomonadati</taxon>
        <taxon>Bdellovibrionota</taxon>
        <taxon>Bdellovibrionia</taxon>
        <taxon>Bdellovibrionales</taxon>
        <taxon>Pseudobdellovibrionaceae</taxon>
        <taxon>Bdellovibrio</taxon>
    </lineage>
</organism>
<dbReference type="AlphaFoldDB" id="K7YMR0"/>